<evidence type="ECO:0000313" key="8">
    <source>
        <dbReference type="EMBL" id="VDK47692.1"/>
    </source>
</evidence>
<feature type="compositionally biased region" description="Basic residues" evidence="6">
    <location>
        <begin position="215"/>
        <end position="225"/>
    </location>
</feature>
<dbReference type="PROSITE" id="PS50014">
    <property type="entry name" value="BROMODOMAIN_2"/>
    <property type="match status" value="1"/>
</dbReference>
<evidence type="ECO:0000256" key="5">
    <source>
        <dbReference type="PROSITE-ProRule" id="PRU00035"/>
    </source>
</evidence>
<sequence>MSRRSGGGVVSSASSRKDVSQCSPRRSGRERQALYTSLDENFLLETAISSSLFRALINDADKSCDSKKVRQSRSLDLCKDINCRSPDVNLCDGIVGDRLESPLDEDNKSVHVPNMYESVKRRRQALRQAAIEHSINRDVGCKKEAVGVDTATDSQRNEVEDEEDSESSSQQPRHYLLRTNRHPVSRYGIEDGIQRSMRSIRLDLQRRIRRNISRRDRKRDRRRRGEHWEDSDDSSSSLSESASDISIGVEEKRRRYERICERNSSNDDDQGGRFVAMNFYGEEHNGLMCKSSEFDVMNVDRTITFDKIGGLDHHIRSLKEMILFPLFYPDVFTQYNVKPPKGVLFYGPPGTGKTLMARALANACSIGARKVAFFMRKGTECFSKFFGESERHLRRLFKQAYDSRPSIIFFDEIDGLAPSRTAREDHSYTSVVSTLLALMDGLDCRGEVIVIGATNRLDAIDPALRRPGRFDRELRFGLPDMNARVSILKVATSSWKTKRPSENDLELLAEKTVGYCGADLKSLCVEAVFIALRRCFPQIYISDEKLVIDPTKVIVTNEHFFTAMKRIVPAASRDFTTPSRRLDERSVIVVGSILDELIENHIPIGYRKPLLIGNEQPSDVFSSSQIEKVLRELDTHGVIPSVRILLHGKSSDYGQTSYVLPAVMNRLDNLPVFSLSLGSLYALGNPEESLSQLVQSALRTACTGTACILLLPSLDEWHHAVSLSVWYRLVGALNGFGALTPIMLLATSNSHYSTLPYDVQKLFCAEDVIEIEAPDKRTVEKYFRYIIVENGTKRSRKFIATDYPRLPTAPKENEEQAAGAASSKSHSMKLREEDVKELKRRYHECRLKLIVKYEESIHRLYRDRRFQAFARPVDARVVPDYYDLITKPMDLSTMYRKVELYETPQQLLDDFYLIYSNALHYNSDADDEGQHLRFLAKLLLDMGKEIVFSLDRKLVKSMEEIKKSLSKAGITDWDSIDDESGECEEAISVENVLISNDDAATDNQHVIATSRLLTALECTETKQSSSANLDAQQEQQQPELSHHTLRKTNKRRGGSLNAARFRSQKSRKLLAKKRRSSMDTSATSISANSGLNAHLDADKVSFLTTAGVRKRKQEDVNEELENEDTRSSLDHTDCPLEERCSNKVSDISSSPFDRAHDVVCTEALENVVHKVVSKTSAWPIVQLERLGAELIQVISQHHHNGLSLNDGDDGLLRLWLPSITTSIEKVTPMGKIPLIINKNIAVNYFGDKDSSPTKSIKYRFLTHARGNATYGLTCDWEGEQVYCTLETAKLLKVILEPTERHQFIDSKWVTALEMNKRYKLDKLWVTALDSNHVRGSAMFIFDGPALKHAPVLCTGDIRADLSFYSKPSRPLPLLNEYKFDRIYLDSTYLSYPDVSFPSRLQSVKAVIEKIAKIPQQSQIYLITQSVGREQFLVDLCTYLKASTLRSFTLFGSFESIRNKSAPGTSYIRSRTQLHIRMQLMIHQIRYGHTKVYKTQQKGRNVSDSEEDEQQEKERPNTAGLLQTIVDKLADCSNQTEERDVAIERFERETNIFNLLYAMNPQQLARHLRGLRRYRAIHNKERNPERMVALDDEEDDFLDYACEDDKLAAALKMLKRSIEHELQSEIQRIK</sequence>
<dbReference type="GO" id="GO:0003682">
    <property type="term" value="F:chromatin binding"/>
    <property type="evidence" value="ECO:0007669"/>
    <property type="project" value="TreeGrafter"/>
</dbReference>
<dbReference type="SMART" id="SM00382">
    <property type="entry name" value="AAA"/>
    <property type="match status" value="1"/>
</dbReference>
<feature type="region of interest" description="Disordered" evidence="6">
    <location>
        <begin position="1492"/>
        <end position="1517"/>
    </location>
</feature>
<feature type="region of interest" description="Disordered" evidence="6">
    <location>
        <begin position="147"/>
        <end position="181"/>
    </location>
</feature>
<dbReference type="Gene3D" id="1.20.920.10">
    <property type="entry name" value="Bromodomain-like"/>
    <property type="match status" value="1"/>
</dbReference>
<dbReference type="Pfam" id="PF17862">
    <property type="entry name" value="AAA_lid_3"/>
    <property type="match status" value="1"/>
</dbReference>
<dbReference type="InterPro" id="IPR041569">
    <property type="entry name" value="AAA_lid_3"/>
</dbReference>
<dbReference type="FunFam" id="3.40.50.300:FF:000061">
    <property type="entry name" value="ATPase family, AAA domain-containing 2"/>
    <property type="match status" value="1"/>
</dbReference>
<evidence type="ECO:0000256" key="3">
    <source>
        <dbReference type="ARBA" id="ARBA00022840"/>
    </source>
</evidence>
<comment type="similarity">
    <text evidence="1">Belongs to the AAA ATPase family.</text>
</comment>
<dbReference type="SUPFAM" id="SSF47370">
    <property type="entry name" value="Bromodomain"/>
    <property type="match status" value="1"/>
</dbReference>
<dbReference type="SUPFAM" id="SSF52540">
    <property type="entry name" value="P-loop containing nucleoside triphosphate hydrolases"/>
    <property type="match status" value="2"/>
</dbReference>
<keyword evidence="4 5" id="KW-0103">Bromodomain</keyword>
<feature type="compositionally biased region" description="Polar residues" evidence="6">
    <location>
        <begin position="1024"/>
        <end position="1039"/>
    </location>
</feature>
<dbReference type="InterPro" id="IPR036427">
    <property type="entry name" value="Bromodomain-like_sf"/>
</dbReference>
<dbReference type="Pfam" id="PF00439">
    <property type="entry name" value="Bromodomain"/>
    <property type="match status" value="1"/>
</dbReference>
<dbReference type="InterPro" id="IPR027417">
    <property type="entry name" value="P-loop_NTPase"/>
</dbReference>
<dbReference type="WBParaSite" id="ASIM_0001311101-mRNA-1">
    <property type="protein sequence ID" value="ASIM_0001311101-mRNA-1"/>
    <property type="gene ID" value="ASIM_0001311101"/>
</dbReference>
<name>A0A0M3JXM4_ANISI</name>
<feature type="region of interest" description="Disordered" evidence="6">
    <location>
        <begin position="215"/>
        <end position="246"/>
    </location>
</feature>
<reference evidence="10" key="1">
    <citation type="submission" date="2017-02" db="UniProtKB">
        <authorList>
            <consortium name="WormBaseParasite"/>
        </authorList>
    </citation>
    <scope>IDENTIFICATION</scope>
</reference>
<dbReference type="InterPro" id="IPR003959">
    <property type="entry name" value="ATPase_AAA_core"/>
</dbReference>
<dbReference type="Gene3D" id="3.60.15.10">
    <property type="entry name" value="Ribonuclease Z/Hydroxyacylglutathione hydrolase-like"/>
    <property type="match status" value="1"/>
</dbReference>
<dbReference type="OrthoDB" id="5421at2759"/>
<dbReference type="InterPro" id="IPR036866">
    <property type="entry name" value="RibonucZ/Hydroxyglut_hydro"/>
</dbReference>
<dbReference type="EMBL" id="UYRR01031213">
    <property type="protein sequence ID" value="VDK47692.1"/>
    <property type="molecule type" value="Genomic_DNA"/>
</dbReference>
<dbReference type="GO" id="GO:0016887">
    <property type="term" value="F:ATP hydrolysis activity"/>
    <property type="evidence" value="ECO:0007669"/>
    <property type="project" value="InterPro"/>
</dbReference>
<proteinExistence type="inferred from homology"/>
<evidence type="ECO:0000256" key="1">
    <source>
        <dbReference type="ARBA" id="ARBA00006914"/>
    </source>
</evidence>
<dbReference type="InterPro" id="IPR003593">
    <property type="entry name" value="AAA+_ATPase"/>
</dbReference>
<feature type="region of interest" description="Disordered" evidence="6">
    <location>
        <begin position="1111"/>
        <end position="1131"/>
    </location>
</feature>
<dbReference type="Proteomes" id="UP000267096">
    <property type="component" value="Unassembled WGS sequence"/>
</dbReference>
<dbReference type="Gene3D" id="1.10.8.60">
    <property type="match status" value="1"/>
</dbReference>
<gene>
    <name evidence="8" type="ORF">ASIM_LOCUS12577</name>
</gene>
<feature type="compositionally biased region" description="Basic residues" evidence="6">
    <location>
        <begin position="1062"/>
        <end position="1075"/>
    </location>
</feature>
<dbReference type="SMART" id="SM00297">
    <property type="entry name" value="BROMO"/>
    <property type="match status" value="1"/>
</dbReference>
<dbReference type="PROSITE" id="PS00674">
    <property type="entry name" value="AAA"/>
    <property type="match status" value="1"/>
</dbReference>
<dbReference type="GO" id="GO:0045815">
    <property type="term" value="P:transcription initiation-coupled chromatin remodeling"/>
    <property type="evidence" value="ECO:0007669"/>
    <property type="project" value="TreeGrafter"/>
</dbReference>
<dbReference type="GO" id="GO:0006337">
    <property type="term" value="P:nucleosome disassembly"/>
    <property type="evidence" value="ECO:0007669"/>
    <property type="project" value="TreeGrafter"/>
</dbReference>
<dbReference type="InterPro" id="IPR045199">
    <property type="entry name" value="ATAD2-like"/>
</dbReference>
<keyword evidence="2" id="KW-0547">Nucleotide-binding</keyword>
<dbReference type="GO" id="GO:0006334">
    <property type="term" value="P:nucleosome assembly"/>
    <property type="evidence" value="ECO:0007669"/>
    <property type="project" value="TreeGrafter"/>
</dbReference>
<dbReference type="Gene3D" id="3.40.50.300">
    <property type="entry name" value="P-loop containing nucleotide triphosphate hydrolases"/>
    <property type="match status" value="1"/>
</dbReference>
<dbReference type="InterPro" id="IPR003960">
    <property type="entry name" value="ATPase_AAA_CS"/>
</dbReference>
<keyword evidence="3" id="KW-0067">ATP-binding</keyword>
<feature type="domain" description="Bromo" evidence="7">
    <location>
        <begin position="869"/>
        <end position="929"/>
    </location>
</feature>
<dbReference type="PANTHER" id="PTHR23069">
    <property type="entry name" value="AAA DOMAIN-CONTAINING"/>
    <property type="match status" value="1"/>
</dbReference>
<dbReference type="GO" id="GO:0005634">
    <property type="term" value="C:nucleus"/>
    <property type="evidence" value="ECO:0007669"/>
    <property type="project" value="TreeGrafter"/>
</dbReference>
<dbReference type="Pfam" id="PF00004">
    <property type="entry name" value="AAA"/>
    <property type="match status" value="1"/>
</dbReference>
<organism evidence="10">
    <name type="scientific">Anisakis simplex</name>
    <name type="common">Herring worm</name>
    <dbReference type="NCBI Taxonomy" id="6269"/>
    <lineage>
        <taxon>Eukaryota</taxon>
        <taxon>Metazoa</taxon>
        <taxon>Ecdysozoa</taxon>
        <taxon>Nematoda</taxon>
        <taxon>Chromadorea</taxon>
        <taxon>Rhabditida</taxon>
        <taxon>Spirurina</taxon>
        <taxon>Ascaridomorpha</taxon>
        <taxon>Ascaridoidea</taxon>
        <taxon>Anisakidae</taxon>
        <taxon>Anisakis</taxon>
        <taxon>Anisakis simplex complex</taxon>
    </lineage>
</organism>
<dbReference type="GO" id="GO:0042393">
    <property type="term" value="F:histone binding"/>
    <property type="evidence" value="ECO:0007669"/>
    <property type="project" value="TreeGrafter"/>
</dbReference>
<dbReference type="PANTHER" id="PTHR23069:SF0">
    <property type="entry name" value="TAT-BINDING HOMOLOG 7"/>
    <property type="match status" value="1"/>
</dbReference>
<feature type="compositionally biased region" description="Polar residues" evidence="6">
    <location>
        <begin position="1492"/>
        <end position="1501"/>
    </location>
</feature>
<accession>A0A0M3JXM4</accession>
<dbReference type="InterPro" id="IPR001487">
    <property type="entry name" value="Bromodomain"/>
</dbReference>
<feature type="region of interest" description="Disordered" evidence="6">
    <location>
        <begin position="806"/>
        <end position="828"/>
    </location>
</feature>
<feature type="region of interest" description="Disordered" evidence="6">
    <location>
        <begin position="1024"/>
        <end position="1085"/>
    </location>
</feature>
<protein>
    <submittedName>
        <fullName evidence="10">Tat-binding homolog 7 (inferred by orthology to a C. elegans protein)</fullName>
    </submittedName>
</protein>
<feature type="compositionally biased region" description="Basic residues" evidence="6">
    <location>
        <begin position="1043"/>
        <end position="1053"/>
    </location>
</feature>
<evidence type="ECO:0000313" key="10">
    <source>
        <dbReference type="WBParaSite" id="ASIM_0001311101-mRNA-1"/>
    </source>
</evidence>
<dbReference type="GO" id="GO:0005524">
    <property type="term" value="F:ATP binding"/>
    <property type="evidence" value="ECO:0007669"/>
    <property type="project" value="UniProtKB-KW"/>
</dbReference>
<feature type="compositionally biased region" description="Low complexity" evidence="6">
    <location>
        <begin position="234"/>
        <end position="246"/>
    </location>
</feature>
<evidence type="ECO:0000256" key="2">
    <source>
        <dbReference type="ARBA" id="ARBA00022741"/>
    </source>
</evidence>
<keyword evidence="9" id="KW-1185">Reference proteome</keyword>
<feature type="region of interest" description="Disordered" evidence="6">
    <location>
        <begin position="1"/>
        <end position="30"/>
    </location>
</feature>
<evidence type="ECO:0000313" key="9">
    <source>
        <dbReference type="Proteomes" id="UP000267096"/>
    </source>
</evidence>
<evidence type="ECO:0000256" key="4">
    <source>
        <dbReference type="ARBA" id="ARBA00023117"/>
    </source>
</evidence>
<dbReference type="PRINTS" id="PR00503">
    <property type="entry name" value="BROMODOMAIN"/>
</dbReference>
<evidence type="ECO:0000256" key="6">
    <source>
        <dbReference type="SAM" id="MobiDB-lite"/>
    </source>
</evidence>
<dbReference type="SUPFAM" id="SSF56281">
    <property type="entry name" value="Metallo-hydrolase/oxidoreductase"/>
    <property type="match status" value="1"/>
</dbReference>
<evidence type="ECO:0000259" key="7">
    <source>
        <dbReference type="PROSITE" id="PS50014"/>
    </source>
</evidence>
<reference evidence="8 9" key="2">
    <citation type="submission" date="2018-11" db="EMBL/GenBank/DDBJ databases">
        <authorList>
            <consortium name="Pathogen Informatics"/>
        </authorList>
    </citation>
    <scope>NUCLEOTIDE SEQUENCE [LARGE SCALE GENOMIC DNA]</scope>
</reference>